<organism evidence="6 7">
    <name type="scientific">Cryobacterium gelidum</name>
    <dbReference type="NCBI Taxonomy" id="1259164"/>
    <lineage>
        <taxon>Bacteria</taxon>
        <taxon>Bacillati</taxon>
        <taxon>Actinomycetota</taxon>
        <taxon>Actinomycetes</taxon>
        <taxon>Micrococcales</taxon>
        <taxon>Microbacteriaceae</taxon>
        <taxon>Cryobacterium</taxon>
    </lineage>
</organism>
<protein>
    <recommendedName>
        <fullName evidence="5">FtsK domain-containing protein</fullName>
    </recommendedName>
</protein>
<evidence type="ECO:0000259" key="5">
    <source>
        <dbReference type="PROSITE" id="PS50901"/>
    </source>
</evidence>
<evidence type="ECO:0000256" key="1">
    <source>
        <dbReference type="ARBA" id="ARBA00022741"/>
    </source>
</evidence>
<dbReference type="PANTHER" id="PTHR22683">
    <property type="entry name" value="SPORULATION PROTEIN RELATED"/>
    <property type="match status" value="1"/>
</dbReference>
<sequence>MSAVDETLSLPPAPAALPHVGFPLLATVAPLVAAGVIWMITGSAFALIFAVLSPIIAVASMFDSKRSGRNRHRAETASRAAAVALLRTVIAERQSRQRDEAWQHTPSARNIVFGRAAAARWRQTDATLVALGTGPVASGIRLGGASATNEHRELSEWAATVTGAPIVVDLTHGLGIVGPPPLATALARAVFVQLCFALPPTDLGVSPDGLTGSTNWNWVAQLPHVASTPSRFTLVLREAAAGMSKSVVSTPEPRGVEPARGRLLLAVATRLEDLPPGCGTVVRVGGPARAQIIRSPNRAPPLDFCPELLARAEAVTFAVTIAGQARAAGLLTAAGQLPDTVPILELLEQVEQVDKAAAIDGAIDRAIDRDTAPPSLDCLIGVGRDGPVRIDLVQSGPHAVVGGTTGSGKSELLTTWVVALAATYSPGQVNFLLIDFKGGAAFQPLGRLPHCVGLITDLDSNTAARALASLGAELRYRERMLSEAGARDVTDVRLEHPLPRLVIVVDEFATMLGVFPELHALFVDIAARGRSLGVHLILCTQRPAGVVRDALLANCSLRLSLRVNNRADSQAVIGTDAAAALAPNQPGRCMIATESSAPVLCQVATTGDLDIASIAAAPLSMPRTGAPRRPWLDALPPRVTDVDLDVADLQAAAAGEAVTTGYRLGLLDEPNRQRYRVCAYSPSHDGNLLVVGGAGSGKSTLLRTLSRVAEHRTEAQLVTADIESAWDALAQISAQVETGQQTWESPRLMLFDDFDSVCARWQPDHRLAAVDLLTGLLRDGPAAGVHVVVAVQRQTSMVPGLAALCQSTLLLKLPSVQDHLAAGGQSASYHPSLPPGGGVWRSLRVQLVAPVLALPVPPGASIPALPIPALPTHGPLLIVSTSPVGTATRLRGALGMPVIELAGTSGPAASALLVSREESQPDAPGRLIVVGDPEAWQAHWTLLARLRGPISSGQAASEQTASGPASLVFDRCSLSDFRLLSHRRELPPPLAPGRGRVWVLHPDGAVTRATLPEPDCGDRPDR</sequence>
<dbReference type="Pfam" id="PF01580">
    <property type="entry name" value="FtsK_SpoIIIE"/>
    <property type="match status" value="1"/>
</dbReference>
<dbReference type="GO" id="GO:0005524">
    <property type="term" value="F:ATP binding"/>
    <property type="evidence" value="ECO:0007669"/>
    <property type="project" value="UniProtKB-UniRule"/>
</dbReference>
<feature type="transmembrane region" description="Helical" evidence="4">
    <location>
        <begin position="20"/>
        <end position="38"/>
    </location>
</feature>
<evidence type="ECO:0000313" key="7">
    <source>
        <dbReference type="Proteomes" id="UP000297983"/>
    </source>
</evidence>
<reference evidence="6 7" key="1">
    <citation type="submission" date="2019-03" db="EMBL/GenBank/DDBJ databases">
        <title>Genomics of glacier-inhabiting Cryobacterium strains.</title>
        <authorList>
            <person name="Liu Q."/>
            <person name="Xin Y.-H."/>
        </authorList>
    </citation>
    <scope>NUCLEOTIDE SEQUENCE [LARGE SCALE GENOMIC DNA]</scope>
    <source>
        <strain evidence="6 7">Hz16</strain>
    </source>
</reference>
<keyword evidence="1 3" id="KW-0547">Nucleotide-binding</keyword>
<keyword evidence="7" id="KW-1185">Reference proteome</keyword>
<dbReference type="CDD" id="cd01127">
    <property type="entry name" value="TrwB_TraG_TraD_VirD4"/>
    <property type="match status" value="1"/>
</dbReference>
<dbReference type="PROSITE" id="PS50901">
    <property type="entry name" value="FTSK"/>
    <property type="match status" value="1"/>
</dbReference>
<dbReference type="PANTHER" id="PTHR22683:SF1">
    <property type="entry name" value="TYPE VII SECRETION SYSTEM PROTEIN ESSC"/>
    <property type="match status" value="1"/>
</dbReference>
<dbReference type="SMART" id="SM00382">
    <property type="entry name" value="AAA"/>
    <property type="match status" value="2"/>
</dbReference>
<dbReference type="SUPFAM" id="SSF52540">
    <property type="entry name" value="P-loop containing nucleoside triphosphate hydrolases"/>
    <property type="match status" value="2"/>
</dbReference>
<evidence type="ECO:0000256" key="3">
    <source>
        <dbReference type="PROSITE-ProRule" id="PRU00289"/>
    </source>
</evidence>
<evidence type="ECO:0000313" key="6">
    <source>
        <dbReference type="EMBL" id="TFD69942.1"/>
    </source>
</evidence>
<name>A0A4V3ITZ5_9MICO</name>
<dbReference type="InterPro" id="IPR027417">
    <property type="entry name" value="P-loop_NTPase"/>
</dbReference>
<accession>A0A4V3ITZ5</accession>
<feature type="binding site" evidence="3">
    <location>
        <begin position="403"/>
        <end position="410"/>
    </location>
    <ligand>
        <name>ATP</name>
        <dbReference type="ChEBI" id="CHEBI:30616"/>
    </ligand>
</feature>
<dbReference type="InterPro" id="IPR050206">
    <property type="entry name" value="FtsK/SpoIIIE/SftA"/>
</dbReference>
<dbReference type="AlphaFoldDB" id="A0A4V3ITZ5"/>
<gene>
    <name evidence="6" type="ORF">E3T50_11685</name>
</gene>
<dbReference type="Proteomes" id="UP000297983">
    <property type="component" value="Unassembled WGS sequence"/>
</dbReference>
<feature type="domain" description="FtsK" evidence="5">
    <location>
        <begin position="385"/>
        <end position="570"/>
    </location>
</feature>
<dbReference type="InterPro" id="IPR003593">
    <property type="entry name" value="AAA+_ATPase"/>
</dbReference>
<dbReference type="EMBL" id="SOHL01000020">
    <property type="protein sequence ID" value="TFD69942.1"/>
    <property type="molecule type" value="Genomic_DNA"/>
</dbReference>
<feature type="transmembrane region" description="Helical" evidence="4">
    <location>
        <begin position="45"/>
        <end position="62"/>
    </location>
</feature>
<proteinExistence type="predicted"/>
<dbReference type="GO" id="GO:0003677">
    <property type="term" value="F:DNA binding"/>
    <property type="evidence" value="ECO:0007669"/>
    <property type="project" value="InterPro"/>
</dbReference>
<evidence type="ECO:0000256" key="2">
    <source>
        <dbReference type="ARBA" id="ARBA00022840"/>
    </source>
</evidence>
<keyword evidence="2 3" id="KW-0067">ATP-binding</keyword>
<evidence type="ECO:0000256" key="4">
    <source>
        <dbReference type="SAM" id="Phobius"/>
    </source>
</evidence>
<keyword evidence="4" id="KW-0472">Membrane</keyword>
<dbReference type="InterPro" id="IPR002543">
    <property type="entry name" value="FtsK_dom"/>
</dbReference>
<comment type="caution">
    <text evidence="6">The sequence shown here is derived from an EMBL/GenBank/DDBJ whole genome shotgun (WGS) entry which is preliminary data.</text>
</comment>
<keyword evidence="4" id="KW-0812">Transmembrane</keyword>
<keyword evidence="4" id="KW-1133">Transmembrane helix</keyword>
<dbReference type="Gene3D" id="3.40.50.300">
    <property type="entry name" value="P-loop containing nucleotide triphosphate hydrolases"/>
    <property type="match status" value="2"/>
</dbReference>
<dbReference type="RefSeq" id="WP_134552057.1">
    <property type="nucleotide sequence ID" value="NZ_SOHL01000020.1"/>
</dbReference>